<evidence type="ECO:0000313" key="1">
    <source>
        <dbReference type="EMBL" id="PON40052.1"/>
    </source>
</evidence>
<keyword evidence="2" id="KW-1185">Reference proteome</keyword>
<dbReference type="Proteomes" id="UP000237105">
    <property type="component" value="Unassembled WGS sequence"/>
</dbReference>
<gene>
    <name evidence="1" type="ORF">PanWU01x14_299950</name>
</gene>
<protein>
    <submittedName>
        <fullName evidence="1">Uncharacterized protein</fullName>
    </submittedName>
</protein>
<comment type="caution">
    <text evidence="1">The sequence shown here is derived from an EMBL/GenBank/DDBJ whole genome shotgun (WGS) entry which is preliminary data.</text>
</comment>
<reference evidence="2" key="1">
    <citation type="submission" date="2016-06" db="EMBL/GenBank/DDBJ databases">
        <title>Parallel loss of symbiosis genes in relatives of nitrogen-fixing non-legume Parasponia.</title>
        <authorList>
            <person name="Van Velzen R."/>
            <person name="Holmer R."/>
            <person name="Bu F."/>
            <person name="Rutten L."/>
            <person name="Van Zeijl A."/>
            <person name="Liu W."/>
            <person name="Santuari L."/>
            <person name="Cao Q."/>
            <person name="Sharma T."/>
            <person name="Shen D."/>
            <person name="Roswanjaya Y."/>
            <person name="Wardhani T."/>
            <person name="Kalhor M.S."/>
            <person name="Jansen J."/>
            <person name="Van den Hoogen J."/>
            <person name="Gungor B."/>
            <person name="Hartog M."/>
            <person name="Hontelez J."/>
            <person name="Verver J."/>
            <person name="Yang W.-C."/>
            <person name="Schijlen E."/>
            <person name="Repin R."/>
            <person name="Schilthuizen M."/>
            <person name="Schranz E."/>
            <person name="Heidstra R."/>
            <person name="Miyata K."/>
            <person name="Fedorova E."/>
            <person name="Kohlen W."/>
            <person name="Bisseling T."/>
            <person name="Smit S."/>
            <person name="Geurts R."/>
        </authorList>
    </citation>
    <scope>NUCLEOTIDE SEQUENCE [LARGE SCALE GENOMIC DNA]</scope>
    <source>
        <strain evidence="2">cv. WU1-14</strain>
    </source>
</reference>
<organism evidence="1 2">
    <name type="scientific">Parasponia andersonii</name>
    <name type="common">Sponia andersonii</name>
    <dbReference type="NCBI Taxonomy" id="3476"/>
    <lineage>
        <taxon>Eukaryota</taxon>
        <taxon>Viridiplantae</taxon>
        <taxon>Streptophyta</taxon>
        <taxon>Embryophyta</taxon>
        <taxon>Tracheophyta</taxon>
        <taxon>Spermatophyta</taxon>
        <taxon>Magnoliopsida</taxon>
        <taxon>eudicotyledons</taxon>
        <taxon>Gunneridae</taxon>
        <taxon>Pentapetalae</taxon>
        <taxon>rosids</taxon>
        <taxon>fabids</taxon>
        <taxon>Rosales</taxon>
        <taxon>Cannabaceae</taxon>
        <taxon>Parasponia</taxon>
    </lineage>
</organism>
<evidence type="ECO:0000313" key="2">
    <source>
        <dbReference type="Proteomes" id="UP000237105"/>
    </source>
</evidence>
<name>A0A2P5AU22_PARAD</name>
<dbReference type="AlphaFoldDB" id="A0A2P5AU22"/>
<accession>A0A2P5AU22</accession>
<proteinExistence type="predicted"/>
<sequence length="74" mass="8649">MSFSSDNNFHESDKEVLLLRTRQPNSKSIKKPFLGQQHHKRRHILRSQQHQGAQECVQWGDVPAEPIDHSKMFA</sequence>
<dbReference type="EMBL" id="JXTB01000447">
    <property type="protein sequence ID" value="PON40052.1"/>
    <property type="molecule type" value="Genomic_DNA"/>
</dbReference>